<organism evidence="2 3">
    <name type="scientific">Legionella lansingensis</name>
    <dbReference type="NCBI Taxonomy" id="45067"/>
    <lineage>
        <taxon>Bacteria</taxon>
        <taxon>Pseudomonadati</taxon>
        <taxon>Pseudomonadota</taxon>
        <taxon>Gammaproteobacteria</taxon>
        <taxon>Legionellales</taxon>
        <taxon>Legionellaceae</taxon>
        <taxon>Legionella</taxon>
    </lineage>
</organism>
<dbReference type="STRING" id="45067.Llan_2362"/>
<dbReference type="RefSeq" id="WP_028372474.1">
    <property type="nucleotide sequence ID" value="NZ_CAAAJD010000004.1"/>
</dbReference>
<comment type="caution">
    <text evidence="2">The sequence shown here is derived from an EMBL/GenBank/DDBJ whole genome shotgun (WGS) entry which is preliminary data.</text>
</comment>
<keyword evidence="1" id="KW-0732">Signal</keyword>
<gene>
    <name evidence="2" type="ORF">Llan_2362</name>
</gene>
<evidence type="ECO:0000313" key="2">
    <source>
        <dbReference type="EMBL" id="KTD18759.1"/>
    </source>
</evidence>
<dbReference type="AlphaFoldDB" id="A0A0W0VF78"/>
<dbReference type="InterPro" id="IPR018740">
    <property type="entry name" value="DUF2282_membr"/>
</dbReference>
<proteinExistence type="predicted"/>
<dbReference type="Proteomes" id="UP000054869">
    <property type="component" value="Unassembled WGS sequence"/>
</dbReference>
<evidence type="ECO:0000313" key="3">
    <source>
        <dbReference type="Proteomes" id="UP000054869"/>
    </source>
</evidence>
<sequence>MKNMNKVVSSAIKGALALAAVSATVIAPNAIAAQNLEKCFGIAKAGKNDCQTSTHSCAGTATQDRQKDAFILVPKGVCSKIAGGSTTMPSS</sequence>
<dbReference type="Pfam" id="PF10048">
    <property type="entry name" value="DUF2282"/>
    <property type="match status" value="1"/>
</dbReference>
<accession>A0A0W0VF78</accession>
<dbReference type="eggNOG" id="COG5572">
    <property type="taxonomic scope" value="Bacteria"/>
</dbReference>
<protein>
    <submittedName>
        <fullName evidence="2">Signal peptide protein</fullName>
    </submittedName>
</protein>
<dbReference type="EMBL" id="LNYI01000057">
    <property type="protein sequence ID" value="KTD18759.1"/>
    <property type="molecule type" value="Genomic_DNA"/>
</dbReference>
<dbReference type="OrthoDB" id="1551288at2"/>
<name>A0A0W0VF78_9GAMM</name>
<evidence type="ECO:0000256" key="1">
    <source>
        <dbReference type="SAM" id="SignalP"/>
    </source>
</evidence>
<reference evidence="2 3" key="1">
    <citation type="submission" date="2015-11" db="EMBL/GenBank/DDBJ databases">
        <title>Genomic analysis of 38 Legionella species identifies large and diverse effector repertoires.</title>
        <authorList>
            <person name="Burstein D."/>
            <person name="Amaro F."/>
            <person name="Zusman T."/>
            <person name="Lifshitz Z."/>
            <person name="Cohen O."/>
            <person name="Gilbert J.A."/>
            <person name="Pupko T."/>
            <person name="Shuman H.A."/>
            <person name="Segal G."/>
        </authorList>
    </citation>
    <scope>NUCLEOTIDE SEQUENCE [LARGE SCALE GENOMIC DNA]</scope>
    <source>
        <strain evidence="2 3">ATCC 49751</strain>
    </source>
</reference>
<dbReference type="PATRIC" id="fig|45067.4.peg.2481"/>
<keyword evidence="3" id="KW-1185">Reference proteome</keyword>
<feature type="signal peptide" evidence="1">
    <location>
        <begin position="1"/>
        <end position="32"/>
    </location>
</feature>
<feature type="chain" id="PRO_5006914741" evidence="1">
    <location>
        <begin position="33"/>
        <end position="91"/>
    </location>
</feature>